<evidence type="ECO:0000313" key="5">
    <source>
        <dbReference type="Proteomes" id="UP000305874"/>
    </source>
</evidence>
<dbReference type="Proteomes" id="UP000033664">
    <property type="component" value="Unassembled WGS sequence"/>
</dbReference>
<organism evidence="2 4">
    <name type="scientific">Pseudoalteromonas ruthenica</name>
    <dbReference type="NCBI Taxonomy" id="151081"/>
    <lineage>
        <taxon>Bacteria</taxon>
        <taxon>Pseudomonadati</taxon>
        <taxon>Pseudomonadota</taxon>
        <taxon>Gammaproteobacteria</taxon>
        <taxon>Alteromonadales</taxon>
        <taxon>Pseudoalteromonadaceae</taxon>
        <taxon>Pseudoalteromonas</taxon>
    </lineage>
</organism>
<evidence type="ECO:0000313" key="3">
    <source>
        <dbReference type="EMBL" id="TMP88632.1"/>
    </source>
</evidence>
<name>A0A0F4PW41_9GAMM</name>
<dbReference type="Proteomes" id="UP000305874">
    <property type="component" value="Unassembled WGS sequence"/>
</dbReference>
<reference evidence="2 4" key="1">
    <citation type="journal article" date="2015" name="BMC Genomics">
        <title>Genome mining reveals unlocked bioactive potential of marine Gram-negative bacteria.</title>
        <authorList>
            <person name="Machado H."/>
            <person name="Sonnenschein E.C."/>
            <person name="Melchiorsen J."/>
            <person name="Gram L."/>
        </authorList>
    </citation>
    <scope>NUCLEOTIDE SEQUENCE [LARGE SCALE GENOMIC DNA]</scope>
    <source>
        <strain evidence="2 4">S3137</strain>
    </source>
</reference>
<dbReference type="PATRIC" id="fig|151081.8.peg.553"/>
<evidence type="ECO:0000256" key="1">
    <source>
        <dbReference type="SAM" id="Phobius"/>
    </source>
</evidence>
<feature type="transmembrane region" description="Helical" evidence="1">
    <location>
        <begin position="6"/>
        <end position="26"/>
    </location>
</feature>
<dbReference type="GeneID" id="58228468"/>
<evidence type="ECO:0000313" key="4">
    <source>
        <dbReference type="Proteomes" id="UP000033664"/>
    </source>
</evidence>
<comment type="caution">
    <text evidence="2">The sequence shown here is derived from an EMBL/GenBank/DDBJ whole genome shotgun (WGS) entry which is preliminary data.</text>
</comment>
<dbReference type="EMBL" id="PNCG01000002">
    <property type="protein sequence ID" value="TMP88632.1"/>
    <property type="molecule type" value="Genomic_DNA"/>
</dbReference>
<keyword evidence="1" id="KW-1133">Transmembrane helix</keyword>
<sequence>MKDKIINTVYAFGLFGLIGVIPPILVERSIDAQMHAQVAPKYSKDSDSYAFLQQRSYSAAAPKLTLLDTCNNSDENYQPLANSLSTLPQTSLVLAQSIIQCLQRS</sequence>
<reference evidence="3 5" key="2">
    <citation type="submission" date="2017-12" db="EMBL/GenBank/DDBJ databases">
        <authorList>
            <person name="Paulsen S."/>
            <person name="Gram L.K."/>
        </authorList>
    </citation>
    <scope>NUCLEOTIDE SEQUENCE [LARGE SCALE GENOMIC DNA]</scope>
    <source>
        <strain evidence="3 5">S2897</strain>
    </source>
</reference>
<keyword evidence="4" id="KW-1185">Reference proteome</keyword>
<reference evidence="3" key="4">
    <citation type="submission" date="2019-09" db="EMBL/GenBank/DDBJ databases">
        <title>Co-occurence of chitin degradation, pigmentation and bioactivity in marine Pseudoalteromonas.</title>
        <authorList>
            <person name="Sonnenschein E.C."/>
            <person name="Bech P.K."/>
        </authorList>
    </citation>
    <scope>NUCLEOTIDE SEQUENCE</scope>
    <source>
        <strain evidence="3">S2897</strain>
    </source>
</reference>
<reference evidence="5" key="3">
    <citation type="submission" date="2019-06" db="EMBL/GenBank/DDBJ databases">
        <title>Co-occurence of chitin degradation, pigmentation and bioactivity in marine Pseudoalteromonas.</title>
        <authorList>
            <person name="Sonnenschein E.C."/>
            <person name="Bech P.K."/>
        </authorList>
    </citation>
    <scope>NUCLEOTIDE SEQUENCE [LARGE SCALE GENOMIC DNA]</scope>
    <source>
        <strain evidence="5">S2897</strain>
    </source>
</reference>
<protein>
    <submittedName>
        <fullName evidence="2">Uncharacterized protein</fullName>
    </submittedName>
</protein>
<accession>A0A0F4PW41</accession>
<evidence type="ECO:0000313" key="2">
    <source>
        <dbReference type="EMBL" id="KJY99632.1"/>
    </source>
</evidence>
<dbReference type="AlphaFoldDB" id="A0A0F4PW41"/>
<keyword evidence="1" id="KW-0472">Membrane</keyword>
<proteinExistence type="predicted"/>
<dbReference type="RefSeq" id="WP_045978420.1">
    <property type="nucleotide sequence ID" value="NZ_CP023396.1"/>
</dbReference>
<dbReference type="EMBL" id="JXXZ01000007">
    <property type="protein sequence ID" value="KJY99632.1"/>
    <property type="molecule type" value="Genomic_DNA"/>
</dbReference>
<gene>
    <name evidence="3" type="ORF">CWC05_04155</name>
    <name evidence="2" type="ORF">TW72_08195</name>
</gene>
<keyword evidence="1" id="KW-0812">Transmembrane</keyword>